<evidence type="ECO:0000313" key="6">
    <source>
        <dbReference type="EMBL" id="AIS18314.1"/>
    </source>
</evidence>
<dbReference type="Pfam" id="PF00496">
    <property type="entry name" value="SBP_bac_5"/>
    <property type="match status" value="1"/>
</dbReference>
<gene>
    <name evidence="6" type="ORF">LT40_13360</name>
</gene>
<keyword evidence="7" id="KW-1185">Reference proteome</keyword>
<dbReference type="Proteomes" id="UP000029499">
    <property type="component" value="Chromosome"/>
</dbReference>
<dbReference type="Gene3D" id="3.90.76.10">
    <property type="entry name" value="Dipeptide-binding Protein, Domain 1"/>
    <property type="match status" value="1"/>
</dbReference>
<dbReference type="SUPFAM" id="SSF53850">
    <property type="entry name" value="Periplasmic binding protein-like II"/>
    <property type="match status" value="1"/>
</dbReference>
<dbReference type="GO" id="GO:0030288">
    <property type="term" value="C:outer membrane-bounded periplasmic space"/>
    <property type="evidence" value="ECO:0007669"/>
    <property type="project" value="UniProtKB-ARBA"/>
</dbReference>
<dbReference type="InterPro" id="IPR000914">
    <property type="entry name" value="SBP_5_dom"/>
</dbReference>
<dbReference type="CDD" id="cd08513">
    <property type="entry name" value="PBP2_thermophilic_Hb8_like"/>
    <property type="match status" value="1"/>
</dbReference>
<dbReference type="PANTHER" id="PTHR30290">
    <property type="entry name" value="PERIPLASMIC BINDING COMPONENT OF ABC TRANSPORTER"/>
    <property type="match status" value="1"/>
</dbReference>
<dbReference type="GO" id="GO:0043190">
    <property type="term" value="C:ATP-binding cassette (ABC) transporter complex"/>
    <property type="evidence" value="ECO:0007669"/>
    <property type="project" value="InterPro"/>
</dbReference>
<dbReference type="GO" id="GO:0015031">
    <property type="term" value="P:protein transport"/>
    <property type="evidence" value="ECO:0007669"/>
    <property type="project" value="UniProtKB-KW"/>
</dbReference>
<dbReference type="InterPro" id="IPR030678">
    <property type="entry name" value="Peptide/Ni-bd"/>
</dbReference>
<dbReference type="PIRSF" id="PIRSF002741">
    <property type="entry name" value="MppA"/>
    <property type="match status" value="1"/>
</dbReference>
<evidence type="ECO:0000256" key="1">
    <source>
        <dbReference type="ARBA" id="ARBA00005695"/>
    </source>
</evidence>
<organism evidence="6 7">
    <name type="scientific">Pseudomonas rhizosphaerae</name>
    <dbReference type="NCBI Taxonomy" id="216142"/>
    <lineage>
        <taxon>Bacteria</taxon>
        <taxon>Pseudomonadati</taxon>
        <taxon>Pseudomonadota</taxon>
        <taxon>Gammaproteobacteria</taxon>
        <taxon>Pseudomonadales</taxon>
        <taxon>Pseudomonadaceae</taxon>
        <taxon>Pseudomonas</taxon>
    </lineage>
</organism>
<feature type="domain" description="Solute-binding protein family 5" evidence="5">
    <location>
        <begin position="94"/>
        <end position="469"/>
    </location>
</feature>
<dbReference type="RefSeq" id="WP_043190853.1">
    <property type="nucleotide sequence ID" value="NZ_CP009533.1"/>
</dbReference>
<dbReference type="STRING" id="216142.LT40_13360"/>
<dbReference type="EMBL" id="CP009533">
    <property type="protein sequence ID" value="AIS18314.1"/>
    <property type="molecule type" value="Genomic_DNA"/>
</dbReference>
<keyword evidence="4" id="KW-0813">Transport</keyword>
<accession>A0A089YRR0</accession>
<evidence type="ECO:0000256" key="2">
    <source>
        <dbReference type="ARBA" id="ARBA00022729"/>
    </source>
</evidence>
<dbReference type="KEGG" id="prh:LT40_13360"/>
<keyword evidence="4" id="KW-0653">Protein transport</keyword>
<dbReference type="Gene3D" id="3.10.105.10">
    <property type="entry name" value="Dipeptide-binding Protein, Domain 3"/>
    <property type="match status" value="1"/>
</dbReference>
<dbReference type="eggNOG" id="COG0747">
    <property type="taxonomic scope" value="Bacteria"/>
</dbReference>
<reference evidence="6 7" key="1">
    <citation type="journal article" date="2015" name="J. Biotechnol.">
        <title>Complete genome sequence of Pseudomonas rhizosphaerae IH5T (=DSM 16299T), a phosphate-solubilizing rhizobacterium for bacterial biofertilizer.</title>
        <authorList>
            <person name="Kwak Y."/>
            <person name="Jung B.K."/>
            <person name="Shin J.H."/>
        </authorList>
    </citation>
    <scope>NUCLEOTIDE SEQUENCE [LARGE SCALE GENOMIC DNA]</scope>
    <source>
        <strain evidence="6">DSM 16299</strain>
    </source>
</reference>
<dbReference type="OrthoDB" id="9801912at2"/>
<dbReference type="GO" id="GO:1904680">
    <property type="term" value="F:peptide transmembrane transporter activity"/>
    <property type="evidence" value="ECO:0007669"/>
    <property type="project" value="TreeGrafter"/>
</dbReference>
<evidence type="ECO:0000259" key="5">
    <source>
        <dbReference type="Pfam" id="PF00496"/>
    </source>
</evidence>
<dbReference type="Gene3D" id="3.40.190.10">
    <property type="entry name" value="Periplasmic binding protein-like II"/>
    <property type="match status" value="1"/>
</dbReference>
<dbReference type="AlphaFoldDB" id="A0A089YRR0"/>
<dbReference type="PANTHER" id="PTHR30290:SF38">
    <property type="entry name" value="D,D-DIPEPTIDE-BINDING PERIPLASMIC PROTEIN DDPA-RELATED"/>
    <property type="match status" value="1"/>
</dbReference>
<dbReference type="InterPro" id="IPR039424">
    <property type="entry name" value="SBP_5"/>
</dbReference>
<dbReference type="PROSITE" id="PS51318">
    <property type="entry name" value="TAT"/>
    <property type="match status" value="1"/>
</dbReference>
<proteinExistence type="inferred from homology"/>
<evidence type="ECO:0000256" key="3">
    <source>
        <dbReference type="ARBA" id="ARBA00022856"/>
    </source>
</evidence>
<dbReference type="HOGENOM" id="CLU_017028_8_6_6"/>
<sequence length="558" mass="61399">MSQRDDSDKGNSLLNPTRRQALAMAIIGAAGTLLPLGRASQSFAAMAAPPSGQVIIGLSQEPTVFNPHMPHIEVDDGIHWNVFDPLFGISPSGEFVPALATEVPTVANGGISADGLQWKVKLRSDAKWHDGRPFTAEDVKYTLELIVSPNFRSGRRAGHDLLRDITVVSPTEIHWRMEKSYAPYASILSSTFMVPKHILSVAADVNTAPFNNAPIGTGPFKWGTRVAGDHIQLKANPDYHGTQPQIESVIFKYIPDLTVLYTQFKTGDIDVTAMQGITPDHYEEAKDLAGRTVVILPVATIESVTLNMERPQFKDPVVRQALYMAIDKKTIIDELYFGLVLPTETYMPQQSAYYNPNLPKQSFNIEAASKLLDDAGWKPGAGGIREKGGVRLSFTNSTTAGNQIREQAQQFIQQTWLAIGVEMKISNLPPAVMWGEYWVQSKFDSVIVGNNFLTGADPDTRDYFGSQSTNAKGGAGQNNSQYVNAKVDDLLAQGAAIQDVAQRKAVYVQVQGLIRQDLPILPLFQYTYVRGYKSGLKGFTGNINLRIEPWNVNAWSWT</sequence>
<dbReference type="GO" id="GO:0015833">
    <property type="term" value="P:peptide transport"/>
    <property type="evidence" value="ECO:0007669"/>
    <property type="project" value="UniProtKB-KW"/>
</dbReference>
<name>A0A089YRR0_9PSED</name>
<protein>
    <submittedName>
        <fullName evidence="6">ABC transporter substrate-binding protein</fullName>
    </submittedName>
</protein>
<keyword evidence="3" id="KW-0571">Peptide transport</keyword>
<keyword evidence="2" id="KW-0732">Signal</keyword>
<dbReference type="InterPro" id="IPR006311">
    <property type="entry name" value="TAT_signal"/>
</dbReference>
<comment type="similarity">
    <text evidence="1">Belongs to the bacterial solute-binding protein 5 family.</text>
</comment>
<evidence type="ECO:0000313" key="7">
    <source>
        <dbReference type="Proteomes" id="UP000029499"/>
    </source>
</evidence>
<evidence type="ECO:0000256" key="4">
    <source>
        <dbReference type="ARBA" id="ARBA00022927"/>
    </source>
</evidence>